<dbReference type="Gene3D" id="3.80.30.20">
    <property type="entry name" value="tm_1862 like domain"/>
    <property type="match status" value="1"/>
</dbReference>
<keyword evidence="5" id="KW-0949">S-adenosyl-L-methionine</keyword>
<dbReference type="Proteomes" id="UP000178943">
    <property type="component" value="Unassembled WGS sequence"/>
</dbReference>
<dbReference type="InterPro" id="IPR020612">
    <property type="entry name" value="Methylthiotransferase_CS"/>
</dbReference>
<evidence type="ECO:0000313" key="11">
    <source>
        <dbReference type="EMBL" id="OGF63882.1"/>
    </source>
</evidence>
<accession>A0A1F5VKB8</accession>
<dbReference type="GO" id="GO:0046872">
    <property type="term" value="F:metal ion binding"/>
    <property type="evidence" value="ECO:0007669"/>
    <property type="project" value="UniProtKB-KW"/>
</dbReference>
<dbReference type="PANTHER" id="PTHR43409">
    <property type="entry name" value="ANAEROBIC MAGNESIUM-PROTOPORPHYRIN IX MONOMETHYL ESTER CYCLASE-RELATED"/>
    <property type="match status" value="1"/>
</dbReference>
<organism evidence="11 12">
    <name type="scientific">Candidatus Fischerbacteria bacterium RBG_13_37_8</name>
    <dbReference type="NCBI Taxonomy" id="1817863"/>
    <lineage>
        <taxon>Bacteria</taxon>
        <taxon>Candidatus Fischeribacteriota</taxon>
    </lineage>
</organism>
<dbReference type="InterPro" id="IPR051198">
    <property type="entry name" value="BchE-like"/>
</dbReference>
<proteinExistence type="predicted"/>
<dbReference type="Pfam" id="PF04055">
    <property type="entry name" value="Radical_SAM"/>
    <property type="match status" value="1"/>
</dbReference>
<dbReference type="InterPro" id="IPR023404">
    <property type="entry name" value="rSAM_horseshoe"/>
</dbReference>
<dbReference type="InterPro" id="IPR006638">
    <property type="entry name" value="Elp3/MiaA/NifB-like_rSAM"/>
</dbReference>
<dbReference type="InterPro" id="IPR006158">
    <property type="entry name" value="Cobalamin-bd"/>
</dbReference>
<keyword evidence="3" id="KW-0489">Methyltransferase</keyword>
<dbReference type="SUPFAM" id="SSF52242">
    <property type="entry name" value="Cobalamin (vitamin B12)-binding domain"/>
    <property type="match status" value="1"/>
</dbReference>
<comment type="cofactor">
    <cofactor evidence="1">
        <name>[4Fe-4S] cluster</name>
        <dbReference type="ChEBI" id="CHEBI:49883"/>
    </cofactor>
</comment>
<dbReference type="AlphaFoldDB" id="A0A1F5VKB8"/>
<dbReference type="SFLD" id="SFLDG01123">
    <property type="entry name" value="methyltransferase_(Class_B)"/>
    <property type="match status" value="1"/>
</dbReference>
<evidence type="ECO:0000259" key="10">
    <source>
        <dbReference type="PROSITE" id="PS51918"/>
    </source>
</evidence>
<dbReference type="SMART" id="SM00729">
    <property type="entry name" value="Elp3"/>
    <property type="match status" value="1"/>
</dbReference>
<evidence type="ECO:0000256" key="7">
    <source>
        <dbReference type="ARBA" id="ARBA00023004"/>
    </source>
</evidence>
<evidence type="ECO:0000256" key="2">
    <source>
        <dbReference type="ARBA" id="ARBA00022485"/>
    </source>
</evidence>
<dbReference type="EMBL" id="MFGW01000144">
    <property type="protein sequence ID" value="OGF63882.1"/>
    <property type="molecule type" value="Genomic_DNA"/>
</dbReference>
<dbReference type="PANTHER" id="PTHR43409:SF7">
    <property type="entry name" value="BLL1977 PROTEIN"/>
    <property type="match status" value="1"/>
</dbReference>
<evidence type="ECO:0000256" key="5">
    <source>
        <dbReference type="ARBA" id="ARBA00022691"/>
    </source>
</evidence>
<dbReference type="SUPFAM" id="SSF102114">
    <property type="entry name" value="Radical SAM enzymes"/>
    <property type="match status" value="1"/>
</dbReference>
<keyword evidence="4" id="KW-0808">Transferase</keyword>
<sequence length="499" mass="56297">MKKIVLYEPKSSGYNIYSMIKVPRLGLAILGAILKEAGYDVTIFAEDITPPDFETILRADAVGISTLTCTTPRAYAIADIIRQNSRATVFMGGPHVSFMPEEALEHCDFVLRGEADMTIVPFMKALTAGTGFEKIAGLSFKDALNGSIVNVPEHALLHDLDKIPSPDLSLYAGKIDKIVSPIMTSRGCPWDCTFCSVTKMFGRGYRTNSVDRVISDIKSLLTRGNDWLFFYDDNFSANPKRTKAILKRVLDEKLEFKWGAQVRAEIARDHELLDLMKRTGAERLYIGFESINPETLECFNKKQTLQDIEKAIHSIHGHGINIHGMFVVGSDSDDQSVVSKTVDFAIDNELATIQLMALVPLPGTVIFDQIQREGRILTYDWSKYDAHYVTFKPLQMSAIELQWEILKGFMKFYSWKEVVKRFNSFDLKNSVLKIYGHFIVNNWKKFNLGWFDVMKGFGDGLAERSKHLQLSVKEAAQDVCTKVELLARKYGHSLTQDGK</sequence>
<name>A0A1F5VKB8_9BACT</name>
<evidence type="ECO:0000259" key="9">
    <source>
        <dbReference type="PROSITE" id="PS51332"/>
    </source>
</evidence>
<dbReference type="GO" id="GO:0005829">
    <property type="term" value="C:cytosol"/>
    <property type="evidence" value="ECO:0007669"/>
    <property type="project" value="TreeGrafter"/>
</dbReference>
<keyword evidence="7" id="KW-0408">Iron</keyword>
<dbReference type="GO" id="GO:0031419">
    <property type="term" value="F:cobalamin binding"/>
    <property type="evidence" value="ECO:0007669"/>
    <property type="project" value="InterPro"/>
</dbReference>
<evidence type="ECO:0000256" key="4">
    <source>
        <dbReference type="ARBA" id="ARBA00022679"/>
    </source>
</evidence>
<feature type="domain" description="B12-binding" evidence="9">
    <location>
        <begin position="1"/>
        <end position="133"/>
    </location>
</feature>
<evidence type="ECO:0000256" key="8">
    <source>
        <dbReference type="ARBA" id="ARBA00023014"/>
    </source>
</evidence>
<evidence type="ECO:0000256" key="3">
    <source>
        <dbReference type="ARBA" id="ARBA00022603"/>
    </source>
</evidence>
<dbReference type="PROSITE" id="PS51332">
    <property type="entry name" value="B12_BINDING"/>
    <property type="match status" value="1"/>
</dbReference>
<dbReference type="SFLD" id="SFLDS00029">
    <property type="entry name" value="Radical_SAM"/>
    <property type="match status" value="1"/>
</dbReference>
<dbReference type="GO" id="GO:0003824">
    <property type="term" value="F:catalytic activity"/>
    <property type="evidence" value="ECO:0007669"/>
    <property type="project" value="InterPro"/>
</dbReference>
<dbReference type="GO" id="GO:0051539">
    <property type="term" value="F:4 iron, 4 sulfur cluster binding"/>
    <property type="evidence" value="ECO:0007669"/>
    <property type="project" value="UniProtKB-KW"/>
</dbReference>
<comment type="caution">
    <text evidence="11">The sequence shown here is derived from an EMBL/GenBank/DDBJ whole genome shotgun (WGS) entry which is preliminary data.</text>
</comment>
<dbReference type="InterPro" id="IPR007197">
    <property type="entry name" value="rSAM"/>
</dbReference>
<dbReference type="CDD" id="cd01335">
    <property type="entry name" value="Radical_SAM"/>
    <property type="match status" value="1"/>
</dbReference>
<evidence type="ECO:0000313" key="12">
    <source>
        <dbReference type="Proteomes" id="UP000178943"/>
    </source>
</evidence>
<keyword evidence="6" id="KW-0479">Metal-binding</keyword>
<evidence type="ECO:0000256" key="1">
    <source>
        <dbReference type="ARBA" id="ARBA00001966"/>
    </source>
</evidence>
<reference evidence="11 12" key="1">
    <citation type="journal article" date="2016" name="Nat. Commun.">
        <title>Thousands of microbial genomes shed light on interconnected biogeochemical processes in an aquifer system.</title>
        <authorList>
            <person name="Anantharaman K."/>
            <person name="Brown C.T."/>
            <person name="Hug L.A."/>
            <person name="Sharon I."/>
            <person name="Castelle C.J."/>
            <person name="Probst A.J."/>
            <person name="Thomas B.C."/>
            <person name="Singh A."/>
            <person name="Wilkins M.J."/>
            <person name="Karaoz U."/>
            <person name="Brodie E.L."/>
            <person name="Williams K.H."/>
            <person name="Hubbard S.S."/>
            <person name="Banfield J.F."/>
        </authorList>
    </citation>
    <scope>NUCLEOTIDE SEQUENCE [LARGE SCALE GENOMIC DNA]</scope>
</reference>
<protein>
    <submittedName>
        <fullName evidence="11">Uncharacterized protein</fullName>
    </submittedName>
</protein>
<dbReference type="Pfam" id="PF02310">
    <property type="entry name" value="B12-binding"/>
    <property type="match status" value="1"/>
</dbReference>
<gene>
    <name evidence="11" type="ORF">A2Y62_04935</name>
</gene>
<dbReference type="InterPro" id="IPR034466">
    <property type="entry name" value="Methyltransferase_Class_B"/>
</dbReference>
<dbReference type="InterPro" id="IPR036724">
    <property type="entry name" value="Cobalamin-bd_sf"/>
</dbReference>
<keyword evidence="8" id="KW-0411">Iron-sulfur</keyword>
<keyword evidence="2" id="KW-0004">4Fe-4S</keyword>
<dbReference type="CDD" id="cd02068">
    <property type="entry name" value="radical_SAM_B12_BD"/>
    <property type="match status" value="1"/>
</dbReference>
<dbReference type="Gene3D" id="3.40.50.280">
    <property type="entry name" value="Cobalamin-binding domain"/>
    <property type="match status" value="1"/>
</dbReference>
<dbReference type="InterPro" id="IPR058240">
    <property type="entry name" value="rSAM_sf"/>
</dbReference>
<dbReference type="PROSITE" id="PS01278">
    <property type="entry name" value="MTTASE_RADICAL"/>
    <property type="match status" value="1"/>
</dbReference>
<dbReference type="SFLD" id="SFLDG01082">
    <property type="entry name" value="B12-binding_domain_containing"/>
    <property type="match status" value="1"/>
</dbReference>
<feature type="domain" description="Radical SAM core" evidence="10">
    <location>
        <begin position="174"/>
        <end position="394"/>
    </location>
</feature>
<evidence type="ECO:0000256" key="6">
    <source>
        <dbReference type="ARBA" id="ARBA00022723"/>
    </source>
</evidence>
<dbReference type="PROSITE" id="PS51918">
    <property type="entry name" value="RADICAL_SAM"/>
    <property type="match status" value="1"/>
</dbReference>